<dbReference type="Proteomes" id="UP001299546">
    <property type="component" value="Unassembled WGS sequence"/>
</dbReference>
<evidence type="ECO:0000259" key="1">
    <source>
        <dbReference type="Pfam" id="PF08769"/>
    </source>
</evidence>
<feature type="domain" description="Sporulation initiation factor Spo0A C-terminal" evidence="1">
    <location>
        <begin position="4"/>
        <end position="101"/>
    </location>
</feature>
<dbReference type="GO" id="GO:0003743">
    <property type="term" value="F:translation initiation factor activity"/>
    <property type="evidence" value="ECO:0007669"/>
    <property type="project" value="UniProtKB-KW"/>
</dbReference>
<protein>
    <submittedName>
        <fullName evidence="2">Sporulation initiation factor Spo0A C-terminal domain-containing protein</fullName>
    </submittedName>
</protein>
<dbReference type="InterPro" id="IPR014879">
    <property type="entry name" value="Spo0A_C"/>
</dbReference>
<dbReference type="InterPro" id="IPR036388">
    <property type="entry name" value="WH-like_DNA-bd_sf"/>
</dbReference>
<organism evidence="2 3">
    <name type="scientific">Bariatricus massiliensis</name>
    <dbReference type="NCBI Taxonomy" id="1745713"/>
    <lineage>
        <taxon>Bacteria</taxon>
        <taxon>Bacillati</taxon>
        <taxon>Bacillota</taxon>
        <taxon>Clostridia</taxon>
        <taxon>Lachnospirales</taxon>
        <taxon>Lachnospiraceae</taxon>
        <taxon>Bariatricus</taxon>
    </lineage>
</organism>
<dbReference type="RefSeq" id="WP_066731325.1">
    <property type="nucleotide sequence ID" value="NZ_JAJCIQ010000011.1"/>
</dbReference>
<reference evidence="2 3" key="1">
    <citation type="submission" date="2021-10" db="EMBL/GenBank/DDBJ databases">
        <title>Collection of gut derived symbiotic bacterial strains cultured from healthy donors.</title>
        <authorList>
            <person name="Lin H."/>
            <person name="Littmann E."/>
            <person name="Kohout C."/>
            <person name="Pamer E.G."/>
        </authorList>
    </citation>
    <scope>NUCLEOTIDE SEQUENCE [LARGE SCALE GENOMIC DNA]</scope>
    <source>
        <strain evidence="2 3">DFI.1.165</strain>
    </source>
</reference>
<dbReference type="SUPFAM" id="SSF46894">
    <property type="entry name" value="C-terminal effector domain of the bipartite response regulators"/>
    <property type="match status" value="1"/>
</dbReference>
<dbReference type="EMBL" id="JAJCIS010000011">
    <property type="protein sequence ID" value="MCB7388367.1"/>
    <property type="molecule type" value="Genomic_DNA"/>
</dbReference>
<sequence>MDTVTQTVRALGINATYLGYRYLIEAVYLASENEDILLSVCTKLYPIIAEKFHTTPDNVERNLRTVINACWERGNRALLETIFPYPLVSRPSASELIDALVGYCRTLDT</sequence>
<dbReference type="InterPro" id="IPR016032">
    <property type="entry name" value="Sig_transdc_resp-reg_C-effctor"/>
</dbReference>
<comment type="caution">
    <text evidence="2">The sequence shown here is derived from an EMBL/GenBank/DDBJ whole genome shotgun (WGS) entry which is preliminary data.</text>
</comment>
<keyword evidence="3" id="KW-1185">Reference proteome</keyword>
<keyword evidence="2" id="KW-0648">Protein biosynthesis</keyword>
<dbReference type="Pfam" id="PF08769">
    <property type="entry name" value="Spo0A_C"/>
    <property type="match status" value="1"/>
</dbReference>
<gene>
    <name evidence="2" type="ORF">LIZ65_13850</name>
</gene>
<keyword evidence="2" id="KW-0396">Initiation factor</keyword>
<evidence type="ECO:0000313" key="3">
    <source>
        <dbReference type="Proteomes" id="UP001299546"/>
    </source>
</evidence>
<accession>A0ABS8DJZ5</accession>
<dbReference type="Gene3D" id="1.10.10.10">
    <property type="entry name" value="Winged helix-like DNA-binding domain superfamily/Winged helix DNA-binding domain"/>
    <property type="match status" value="1"/>
</dbReference>
<evidence type="ECO:0000313" key="2">
    <source>
        <dbReference type="EMBL" id="MCB7388367.1"/>
    </source>
</evidence>
<proteinExistence type="predicted"/>
<name>A0ABS8DJZ5_9FIRM</name>